<evidence type="ECO:0000313" key="1">
    <source>
        <dbReference type="EMBL" id="SVA91011.1"/>
    </source>
</evidence>
<sequence>MPDSVTTPTRTRADKVYDEAVVWDAHAGVYPDTRTDLAGLENWRQAGVSFVSLNVAYDIPSWEQAFPVLAAYRRFIESHPDRYLIADAAGDVRRAKVEGRLAVAFDLEGMCALNGDLGMVALLKGLGVRQALFAYNLNNEAGGGCHDVDTGLTEFGRAVVHEMNRVGMIVDCSHSAHRTTMEAMEVSTDPVVFSHSNARALWDHERNITDDQAQACAATGGVVGVTGLGIFLGDNDSSTDRLVEHVCHYADLVGPEHVGIGLDHVHVAFDLAEEVSGRPDYWPPGQQYDTPGITCAHPSQAHGICEQLLDRGFSDAEVTGILGGNFLRVAEQVWG</sequence>
<dbReference type="SUPFAM" id="SSF51556">
    <property type="entry name" value="Metallo-dependent hydrolases"/>
    <property type="match status" value="1"/>
</dbReference>
<dbReference type="GO" id="GO:0070573">
    <property type="term" value="F:metallodipeptidase activity"/>
    <property type="evidence" value="ECO:0007669"/>
    <property type="project" value="InterPro"/>
</dbReference>
<dbReference type="GO" id="GO:0006508">
    <property type="term" value="P:proteolysis"/>
    <property type="evidence" value="ECO:0007669"/>
    <property type="project" value="InterPro"/>
</dbReference>
<dbReference type="InterPro" id="IPR032466">
    <property type="entry name" value="Metal_Hydrolase"/>
</dbReference>
<dbReference type="PANTHER" id="PTHR10443:SF12">
    <property type="entry name" value="DIPEPTIDASE"/>
    <property type="match status" value="1"/>
</dbReference>
<dbReference type="EMBL" id="UINC01022094">
    <property type="protein sequence ID" value="SVA91011.1"/>
    <property type="molecule type" value="Genomic_DNA"/>
</dbReference>
<reference evidence="1" key="1">
    <citation type="submission" date="2018-05" db="EMBL/GenBank/DDBJ databases">
        <authorList>
            <person name="Lanie J.A."/>
            <person name="Ng W.-L."/>
            <person name="Kazmierczak K.M."/>
            <person name="Andrzejewski T.M."/>
            <person name="Davidsen T.M."/>
            <person name="Wayne K.J."/>
            <person name="Tettelin H."/>
            <person name="Glass J.I."/>
            <person name="Rusch D."/>
            <person name="Podicherti R."/>
            <person name="Tsui H.-C.T."/>
            <person name="Winkler M.E."/>
        </authorList>
    </citation>
    <scope>NUCLEOTIDE SEQUENCE</scope>
</reference>
<evidence type="ECO:0008006" key="2">
    <source>
        <dbReference type="Google" id="ProtNLM"/>
    </source>
</evidence>
<protein>
    <recommendedName>
        <fullName evidence="2">Membrane dipeptidase</fullName>
    </recommendedName>
</protein>
<accession>A0A381ZPU7</accession>
<organism evidence="1">
    <name type="scientific">marine metagenome</name>
    <dbReference type="NCBI Taxonomy" id="408172"/>
    <lineage>
        <taxon>unclassified sequences</taxon>
        <taxon>metagenomes</taxon>
        <taxon>ecological metagenomes</taxon>
    </lineage>
</organism>
<dbReference type="AlphaFoldDB" id="A0A381ZPU7"/>
<gene>
    <name evidence="1" type="ORF">METZ01_LOCUS143865</name>
</gene>
<dbReference type="Gene3D" id="3.20.20.140">
    <property type="entry name" value="Metal-dependent hydrolases"/>
    <property type="match status" value="1"/>
</dbReference>
<name>A0A381ZPU7_9ZZZZ</name>
<dbReference type="PROSITE" id="PS51365">
    <property type="entry name" value="RENAL_DIPEPTIDASE_2"/>
    <property type="match status" value="1"/>
</dbReference>
<proteinExistence type="predicted"/>
<dbReference type="PANTHER" id="PTHR10443">
    <property type="entry name" value="MICROSOMAL DIPEPTIDASE"/>
    <property type="match status" value="1"/>
</dbReference>
<dbReference type="Pfam" id="PF01244">
    <property type="entry name" value="Peptidase_M19"/>
    <property type="match status" value="1"/>
</dbReference>
<dbReference type="InterPro" id="IPR008257">
    <property type="entry name" value="Pept_M19"/>
</dbReference>